<dbReference type="Pfam" id="PF07873">
    <property type="entry name" value="YabP"/>
    <property type="match status" value="1"/>
</dbReference>
<organism evidence="1 2">
    <name type="scientific">Candidatus Faecalibacterium intestinigallinarum</name>
    <dbReference type="NCBI Taxonomy" id="2838581"/>
    <lineage>
        <taxon>Bacteria</taxon>
        <taxon>Bacillati</taxon>
        <taxon>Bacillota</taxon>
        <taxon>Clostridia</taxon>
        <taxon>Eubacteriales</taxon>
        <taxon>Oscillospiraceae</taxon>
        <taxon>Faecalibacterium</taxon>
    </lineage>
</organism>
<reference evidence="1" key="2">
    <citation type="submission" date="2021-04" db="EMBL/GenBank/DDBJ databases">
        <authorList>
            <person name="Gilroy R."/>
        </authorList>
    </citation>
    <scope>NUCLEOTIDE SEQUENCE</scope>
    <source>
        <strain evidence="1">ChiHcolR34-3080</strain>
    </source>
</reference>
<reference evidence="1" key="1">
    <citation type="journal article" date="2021" name="PeerJ">
        <title>Extensive microbial diversity within the chicken gut microbiome revealed by metagenomics and culture.</title>
        <authorList>
            <person name="Gilroy R."/>
            <person name="Ravi A."/>
            <person name="Getino M."/>
            <person name="Pursley I."/>
            <person name="Horton D.L."/>
            <person name="Alikhan N.F."/>
            <person name="Baker D."/>
            <person name="Gharbi K."/>
            <person name="Hall N."/>
            <person name="Watson M."/>
            <person name="Adriaenssens E.M."/>
            <person name="Foster-Nyarko E."/>
            <person name="Jarju S."/>
            <person name="Secka A."/>
            <person name="Antonio M."/>
            <person name="Oren A."/>
            <person name="Chaudhuri R.R."/>
            <person name="La Ragione R."/>
            <person name="Hildebrand F."/>
            <person name="Pallen M.J."/>
        </authorList>
    </citation>
    <scope>NUCLEOTIDE SEQUENCE</scope>
    <source>
        <strain evidence="1">ChiHcolR34-3080</strain>
    </source>
</reference>
<name>A0A9D1Q9J7_9FIRM</name>
<dbReference type="EMBL" id="DXHQ01000020">
    <property type="protein sequence ID" value="HIW08115.1"/>
    <property type="molecule type" value="Genomic_DNA"/>
</dbReference>
<accession>A0A9D1Q9J7</accession>
<dbReference type="AlphaFoldDB" id="A0A9D1Q9J7"/>
<dbReference type="Gene3D" id="2.60.40.2000">
    <property type="match status" value="1"/>
</dbReference>
<dbReference type="InterPro" id="IPR022476">
    <property type="entry name" value="Spore_YabP/YqfC"/>
</dbReference>
<gene>
    <name evidence="1" type="ORF">H9890_01780</name>
</gene>
<evidence type="ECO:0000313" key="1">
    <source>
        <dbReference type="EMBL" id="HIW08115.1"/>
    </source>
</evidence>
<dbReference type="InterPro" id="IPR038705">
    <property type="entry name" value="YabP_sf"/>
</dbReference>
<sequence length="91" mass="9872">MEPKTRETAPHDLILESRSRLTVTGVRRVIRCDPDGAALELAGCVLELTGGELSVTALDLEKGEAKLAGRIDALEYAEARTPGGFLRRLVR</sequence>
<evidence type="ECO:0000313" key="2">
    <source>
        <dbReference type="Proteomes" id="UP000823933"/>
    </source>
</evidence>
<dbReference type="Proteomes" id="UP000823933">
    <property type="component" value="Unassembled WGS sequence"/>
</dbReference>
<proteinExistence type="predicted"/>
<protein>
    <submittedName>
        <fullName evidence="1">YabP/YqfC family sporulation protein</fullName>
    </submittedName>
</protein>
<comment type="caution">
    <text evidence="1">The sequence shown here is derived from an EMBL/GenBank/DDBJ whole genome shotgun (WGS) entry which is preliminary data.</text>
</comment>